<dbReference type="PANTHER" id="PTHR43399:SF4">
    <property type="entry name" value="CELL WALL-ASSOCIATED PROTEASE"/>
    <property type="match status" value="1"/>
</dbReference>
<dbReference type="Gene3D" id="3.40.50.200">
    <property type="entry name" value="Peptidase S8/S53 domain"/>
    <property type="match status" value="1"/>
</dbReference>
<keyword evidence="2 5" id="KW-0645">Protease</keyword>
<keyword evidence="3 5" id="KW-0378">Hydrolase</keyword>
<dbReference type="EMBL" id="JAJTWU010000016">
    <property type="protein sequence ID" value="MCE4558069.1"/>
    <property type="molecule type" value="Genomic_DNA"/>
</dbReference>
<dbReference type="InterPro" id="IPR036852">
    <property type="entry name" value="Peptidase_S8/S53_dom_sf"/>
</dbReference>
<reference evidence="8 9" key="1">
    <citation type="submission" date="2021-12" db="EMBL/GenBank/DDBJ databases">
        <title>Genome seq of P8.</title>
        <authorList>
            <person name="Seo T."/>
        </authorList>
    </citation>
    <scope>NUCLEOTIDE SEQUENCE [LARGE SCALE GENOMIC DNA]</scope>
    <source>
        <strain evidence="8 9">P8</strain>
    </source>
</reference>
<dbReference type="PROSITE" id="PS00138">
    <property type="entry name" value="SUBTILASE_SER"/>
    <property type="match status" value="1"/>
</dbReference>
<comment type="similarity">
    <text evidence="1 5 6">Belongs to the peptidase S8 family.</text>
</comment>
<feature type="active site" description="Charge relay system" evidence="5">
    <location>
        <position position="176"/>
    </location>
</feature>
<dbReference type="InterPro" id="IPR022398">
    <property type="entry name" value="Peptidase_S8_His-AS"/>
</dbReference>
<evidence type="ECO:0000313" key="8">
    <source>
        <dbReference type="EMBL" id="MCE4558069.1"/>
    </source>
</evidence>
<dbReference type="InterPro" id="IPR015500">
    <property type="entry name" value="Peptidase_S8_subtilisin-rel"/>
</dbReference>
<gene>
    <name evidence="8" type="ORF">LXT13_27150</name>
</gene>
<sequence>MSKAQGQGGWSHEVVVLLPERVQPGRGPAAVEPLGPALQALLEDGKAESVFQASRQVHAASVRMPSIYAVKTLGDAETRDILEMLTEDMEAATVYVAPPRGVLGRHVGGDAGSNSKAMDHWGMDYVAAELATADASGIAVAVVDTGVDRSHPDLKDAIDEYINFCQGESDDDIHGHGTHVCGIIAATGLPPQGMKGASNARLHVFKGMGIKYSALDYYRALGEAIGSAQIINLSLGGVHHDPAEEVIIQQGLNKGALVIAASGNEGDDGSCPNYPANLAGVIAVGAIDEKGARAEFSNAGPHVMVVAPGVEIWSTAPTKKCSLFKKQLSYAPCSGTSMATPFVTALAAKVAASGGGTPLAQTIRDKLPIQRCPGQVGKTDDLGYGYVCWGGPLTLANA</sequence>
<keyword evidence="4 5" id="KW-0720">Serine protease</keyword>
<dbReference type="InterPro" id="IPR023827">
    <property type="entry name" value="Peptidase_S8_Asp-AS"/>
</dbReference>
<dbReference type="Proteomes" id="UP001200741">
    <property type="component" value="Unassembled WGS sequence"/>
</dbReference>
<evidence type="ECO:0000256" key="4">
    <source>
        <dbReference type="ARBA" id="ARBA00022825"/>
    </source>
</evidence>
<protein>
    <submittedName>
        <fullName evidence="8">S8 family serine peptidase</fullName>
    </submittedName>
</protein>
<feature type="domain" description="Peptidase S8/S53" evidence="7">
    <location>
        <begin position="136"/>
        <end position="351"/>
    </location>
</feature>
<evidence type="ECO:0000256" key="6">
    <source>
        <dbReference type="RuleBase" id="RU003355"/>
    </source>
</evidence>
<dbReference type="InterPro" id="IPR051048">
    <property type="entry name" value="Peptidase_S8/S53_subtilisin"/>
</dbReference>
<organism evidence="8 9">
    <name type="scientific">Pelomonas cellulosilytica</name>
    <dbReference type="NCBI Taxonomy" id="2906762"/>
    <lineage>
        <taxon>Bacteria</taxon>
        <taxon>Pseudomonadati</taxon>
        <taxon>Pseudomonadota</taxon>
        <taxon>Betaproteobacteria</taxon>
        <taxon>Burkholderiales</taxon>
        <taxon>Sphaerotilaceae</taxon>
        <taxon>Roseateles</taxon>
    </lineage>
</organism>
<evidence type="ECO:0000256" key="2">
    <source>
        <dbReference type="ARBA" id="ARBA00022670"/>
    </source>
</evidence>
<dbReference type="InterPro" id="IPR000209">
    <property type="entry name" value="Peptidase_S8/S53_dom"/>
</dbReference>
<dbReference type="RefSeq" id="WP_233375473.1">
    <property type="nucleotide sequence ID" value="NZ_JAJTWU010000016.1"/>
</dbReference>
<evidence type="ECO:0000256" key="5">
    <source>
        <dbReference type="PROSITE-ProRule" id="PRU01240"/>
    </source>
</evidence>
<dbReference type="PRINTS" id="PR00723">
    <property type="entry name" value="SUBTILISIN"/>
</dbReference>
<dbReference type="SUPFAM" id="SSF52743">
    <property type="entry name" value="Subtilisin-like"/>
    <property type="match status" value="1"/>
</dbReference>
<proteinExistence type="inferred from homology"/>
<evidence type="ECO:0000256" key="1">
    <source>
        <dbReference type="ARBA" id="ARBA00011073"/>
    </source>
</evidence>
<dbReference type="Pfam" id="PF00082">
    <property type="entry name" value="Peptidase_S8"/>
    <property type="match status" value="1"/>
</dbReference>
<dbReference type="PROSITE" id="PS00137">
    <property type="entry name" value="SUBTILASE_HIS"/>
    <property type="match status" value="1"/>
</dbReference>
<evidence type="ECO:0000256" key="3">
    <source>
        <dbReference type="ARBA" id="ARBA00022801"/>
    </source>
</evidence>
<evidence type="ECO:0000259" key="7">
    <source>
        <dbReference type="Pfam" id="PF00082"/>
    </source>
</evidence>
<name>A0ABS8XZN8_9BURK</name>
<comment type="caution">
    <text evidence="8">The sequence shown here is derived from an EMBL/GenBank/DDBJ whole genome shotgun (WGS) entry which is preliminary data.</text>
</comment>
<dbReference type="PROSITE" id="PS51892">
    <property type="entry name" value="SUBTILASE"/>
    <property type="match status" value="1"/>
</dbReference>
<dbReference type="InterPro" id="IPR023828">
    <property type="entry name" value="Peptidase_S8_Ser-AS"/>
</dbReference>
<dbReference type="PANTHER" id="PTHR43399">
    <property type="entry name" value="SUBTILISIN-RELATED"/>
    <property type="match status" value="1"/>
</dbReference>
<feature type="active site" description="Charge relay system" evidence="5">
    <location>
        <position position="144"/>
    </location>
</feature>
<evidence type="ECO:0000313" key="9">
    <source>
        <dbReference type="Proteomes" id="UP001200741"/>
    </source>
</evidence>
<feature type="active site" description="Charge relay system" evidence="5">
    <location>
        <position position="337"/>
    </location>
</feature>
<dbReference type="PROSITE" id="PS00136">
    <property type="entry name" value="SUBTILASE_ASP"/>
    <property type="match status" value="1"/>
</dbReference>
<accession>A0ABS8XZN8</accession>
<keyword evidence="9" id="KW-1185">Reference proteome</keyword>